<reference evidence="2" key="1">
    <citation type="submission" date="2015-03" db="EMBL/GenBank/DDBJ databases">
        <authorList>
            <consortium name="Pathogen Informatics"/>
        </authorList>
    </citation>
    <scope>NUCLEOTIDE SEQUENCE [LARGE SCALE GENOMIC DNA]</scope>
    <source>
        <strain evidence="2">R148</strain>
    </source>
</reference>
<organism evidence="1 2">
    <name type="scientific">Yersinia intermedia</name>
    <dbReference type="NCBI Taxonomy" id="631"/>
    <lineage>
        <taxon>Bacteria</taxon>
        <taxon>Pseudomonadati</taxon>
        <taxon>Pseudomonadota</taxon>
        <taxon>Gammaproteobacteria</taxon>
        <taxon>Enterobacterales</taxon>
        <taxon>Yersiniaceae</taxon>
        <taxon>Yersinia</taxon>
    </lineage>
</organism>
<dbReference type="Proteomes" id="UP000043316">
    <property type="component" value="Unassembled WGS sequence"/>
</dbReference>
<dbReference type="Gene3D" id="3.40.50.2000">
    <property type="entry name" value="Glycogen Phosphorylase B"/>
    <property type="match status" value="1"/>
</dbReference>
<gene>
    <name evidence="1" type="ORF">ERS008476_01884</name>
</gene>
<evidence type="ECO:0000313" key="2">
    <source>
        <dbReference type="Proteomes" id="UP000043316"/>
    </source>
</evidence>
<evidence type="ECO:0000313" key="1">
    <source>
        <dbReference type="EMBL" id="CRY54914.1"/>
    </source>
</evidence>
<proteinExistence type="predicted"/>
<sequence>MILFIDGNQIDDQHSSINRSMIKVFELIYPNEEFRVLCEKSHYTKIVDNIADKHSINYASGLYIASPNSKLKKIFSEIYNFLFIICYIIFNNPRKVVFLSLYPTSHYLYRRISNFLKPEIYVVCHGELRFIRNNTNSLLTPCGWMIKAFSFSTNKIKSKWSYIYLGEQIEIPLFMQNENIVKINLPTEFKAIPPKQKLINKTCITLATIGVSSESKMTHLFFEMAMKLKSNKKIRFIATGAVDHTIMKYKNSNVDADYSGQFLPSNEVEKRLNSADLAVFFYNDAYADVASGAVLEAIRYEIPVLALNNKYFQFLKKKNVKFFKCFENIDEMEEFILSDGYYDINCDFSSAKKLYSIEAAAKILNASIHNFHSEN</sequence>
<dbReference type="EMBL" id="CWJI01000003">
    <property type="protein sequence ID" value="CRY54914.1"/>
    <property type="molecule type" value="Genomic_DNA"/>
</dbReference>
<accession>A0A0H5LUS9</accession>
<dbReference type="RefSeq" id="WP_053009437.1">
    <property type="nucleotide sequence ID" value="NZ_CWJI01000003.1"/>
</dbReference>
<evidence type="ECO:0008006" key="3">
    <source>
        <dbReference type="Google" id="ProtNLM"/>
    </source>
</evidence>
<protein>
    <recommendedName>
        <fullName evidence="3">Glycosyl transferase family 1 domain-containing protein</fullName>
    </recommendedName>
</protein>
<dbReference type="AlphaFoldDB" id="A0A0H5LUS9"/>
<dbReference type="SUPFAM" id="SSF53756">
    <property type="entry name" value="UDP-Glycosyltransferase/glycogen phosphorylase"/>
    <property type="match status" value="1"/>
</dbReference>
<name>A0A0H5LUS9_YERIN</name>